<name>A0ABM9D699_9BACT</name>
<gene>
    <name evidence="4" type="ORF">GEAMG1_0430</name>
</gene>
<feature type="domain" description="Nitroreductase" evidence="3">
    <location>
        <begin position="7"/>
        <end position="161"/>
    </location>
</feature>
<evidence type="ECO:0000256" key="2">
    <source>
        <dbReference type="ARBA" id="ARBA00023002"/>
    </source>
</evidence>
<protein>
    <submittedName>
        <fullName evidence="4">Nitroreductase</fullName>
    </submittedName>
</protein>
<dbReference type="PANTHER" id="PTHR43673:SF10">
    <property type="entry name" value="NADH DEHYDROGENASE_NAD(P)H NITROREDUCTASE XCC3605-RELATED"/>
    <property type="match status" value="1"/>
</dbReference>
<proteinExistence type="inferred from homology"/>
<reference evidence="4 5" key="1">
    <citation type="submission" date="2022-03" db="EMBL/GenBank/DDBJ databases">
        <authorList>
            <person name="Koch H."/>
        </authorList>
    </citation>
    <scope>NUCLEOTIDE SEQUENCE [LARGE SCALE GENOMIC DNA]</scope>
    <source>
        <strain evidence="4 5">G1</strain>
    </source>
</reference>
<evidence type="ECO:0000259" key="3">
    <source>
        <dbReference type="Pfam" id="PF00881"/>
    </source>
</evidence>
<keyword evidence="2" id="KW-0560">Oxidoreductase</keyword>
<dbReference type="Gene3D" id="3.40.109.10">
    <property type="entry name" value="NADH Oxidase"/>
    <property type="match status" value="1"/>
</dbReference>
<comment type="similarity">
    <text evidence="1">Belongs to the nitroreductase family.</text>
</comment>
<dbReference type="InterPro" id="IPR000415">
    <property type="entry name" value="Nitroreductase-like"/>
</dbReference>
<dbReference type="Pfam" id="PF00881">
    <property type="entry name" value="Nitroreductase"/>
    <property type="match status" value="1"/>
</dbReference>
<dbReference type="RefSeq" id="WP_305731202.1">
    <property type="nucleotide sequence ID" value="NZ_OW150024.1"/>
</dbReference>
<keyword evidence="5" id="KW-1185">Reference proteome</keyword>
<dbReference type="EMBL" id="OW150024">
    <property type="protein sequence ID" value="CAH2030252.1"/>
    <property type="molecule type" value="Genomic_DNA"/>
</dbReference>
<dbReference type="SUPFAM" id="SSF55469">
    <property type="entry name" value="FMN-dependent nitroreductase-like"/>
    <property type="match status" value="1"/>
</dbReference>
<evidence type="ECO:0000313" key="5">
    <source>
        <dbReference type="Proteomes" id="UP001295463"/>
    </source>
</evidence>
<dbReference type="PANTHER" id="PTHR43673">
    <property type="entry name" value="NAD(P)H NITROREDUCTASE YDGI-RELATED"/>
    <property type="match status" value="1"/>
</dbReference>
<evidence type="ECO:0000256" key="1">
    <source>
        <dbReference type="ARBA" id="ARBA00007118"/>
    </source>
</evidence>
<organism evidence="4 5">
    <name type="scientific">Trichlorobacter ammonificans</name>
    <dbReference type="NCBI Taxonomy" id="2916410"/>
    <lineage>
        <taxon>Bacteria</taxon>
        <taxon>Pseudomonadati</taxon>
        <taxon>Thermodesulfobacteriota</taxon>
        <taxon>Desulfuromonadia</taxon>
        <taxon>Geobacterales</taxon>
        <taxon>Geobacteraceae</taxon>
        <taxon>Trichlorobacter</taxon>
    </lineage>
</organism>
<accession>A0ABM9D699</accession>
<evidence type="ECO:0000313" key="4">
    <source>
        <dbReference type="EMBL" id="CAH2030252.1"/>
    </source>
</evidence>
<dbReference type="InterPro" id="IPR029479">
    <property type="entry name" value="Nitroreductase"/>
</dbReference>
<dbReference type="Proteomes" id="UP001295463">
    <property type="component" value="Chromosome"/>
</dbReference>
<sequence length="186" mass="20283">METLEAIRTRQSVRRFSEQPVEPAKLTAVLEAVRRAPSWSNLQCWSLVVVTDPAVREKLSELSFVESFFAAYGYKSNPAQKGIAQAPVVIVACADPAKSGALHDQPYYMADLGIATQNLMLAAHDQGLGTVFVGVYDEEQVKALLGIPAALKVVGLFPLGYPAGELKGGPPRKPLEEFVHYGTWRQ</sequence>